<evidence type="ECO:0000313" key="5">
    <source>
        <dbReference type="Proteomes" id="UP000265618"/>
    </source>
</evidence>
<dbReference type="GO" id="GO:0031267">
    <property type="term" value="F:small GTPase binding"/>
    <property type="evidence" value="ECO:0007669"/>
    <property type="project" value="TreeGrafter"/>
</dbReference>
<dbReference type="SUPFAM" id="SSF52047">
    <property type="entry name" value="RNI-like"/>
    <property type="match status" value="1"/>
</dbReference>
<dbReference type="GO" id="GO:0048471">
    <property type="term" value="C:perinuclear region of cytoplasm"/>
    <property type="evidence" value="ECO:0007669"/>
    <property type="project" value="TreeGrafter"/>
</dbReference>
<evidence type="ECO:0000256" key="1">
    <source>
        <dbReference type="ARBA" id="ARBA00022468"/>
    </source>
</evidence>
<keyword evidence="1" id="KW-0343">GTPase activation</keyword>
<proteinExistence type="predicted"/>
<dbReference type="Proteomes" id="UP000265618">
    <property type="component" value="Unassembled WGS sequence"/>
</dbReference>
<dbReference type="GO" id="GO:0005829">
    <property type="term" value="C:cytosol"/>
    <property type="evidence" value="ECO:0007669"/>
    <property type="project" value="TreeGrafter"/>
</dbReference>
<dbReference type="PANTHER" id="PTHR24113">
    <property type="entry name" value="RAN GTPASE-ACTIVATING PROTEIN 1"/>
    <property type="match status" value="1"/>
</dbReference>
<sequence>MSLASPDHIPRLAPGDVTRVRSVDELRVYLDGQASGTPLHVSLCLTGCPVIRSVMDDLVRCLAHHVVYLSLDLSHCGLGDWGCPHVAHLLTRDRVSLYALDLSHNEAITSEGVAQICSVLGRSRLAHLAMSSLRFNSEAVSALSAALSGLASLRHLDFSFSSLPRDGLTTLLKGVAPVRVEHLLIPGISCAASSGTGDACEILGLLCGMASLTTLVAGGCGLGRETAGYVSGLSGIGHLDLSNNPIADATVLALTDSLCAPGQARHGMGMGMSMSMHQTQGALQYNPMPQT</sequence>
<dbReference type="EMBL" id="BDIP01004445">
    <property type="protein sequence ID" value="GIQ88844.1"/>
    <property type="molecule type" value="Genomic_DNA"/>
</dbReference>
<dbReference type="InterPro" id="IPR027038">
    <property type="entry name" value="RanGap"/>
</dbReference>
<protein>
    <submittedName>
        <fullName evidence="4">Uncharacterized protein</fullName>
    </submittedName>
</protein>
<organism evidence="4 5">
    <name type="scientific">Kipferlia bialata</name>
    <dbReference type="NCBI Taxonomy" id="797122"/>
    <lineage>
        <taxon>Eukaryota</taxon>
        <taxon>Metamonada</taxon>
        <taxon>Carpediemonas-like organisms</taxon>
        <taxon>Kipferlia</taxon>
    </lineage>
</organism>
<gene>
    <name evidence="4" type="ORF">KIPB_011184</name>
</gene>
<dbReference type="AlphaFoldDB" id="A0A9K3GM40"/>
<keyword evidence="2" id="KW-0433">Leucine-rich repeat</keyword>
<evidence type="ECO:0000256" key="3">
    <source>
        <dbReference type="ARBA" id="ARBA00022737"/>
    </source>
</evidence>
<keyword evidence="5" id="KW-1185">Reference proteome</keyword>
<keyword evidence="3" id="KW-0677">Repeat</keyword>
<dbReference type="InterPro" id="IPR032675">
    <property type="entry name" value="LRR_dom_sf"/>
</dbReference>
<dbReference type="InterPro" id="IPR001611">
    <property type="entry name" value="Leu-rich_rpt"/>
</dbReference>
<comment type="caution">
    <text evidence="4">The sequence shown here is derived from an EMBL/GenBank/DDBJ whole genome shotgun (WGS) entry which is preliminary data.</text>
</comment>
<evidence type="ECO:0000256" key="2">
    <source>
        <dbReference type="ARBA" id="ARBA00022614"/>
    </source>
</evidence>
<name>A0A9K3GM40_9EUKA</name>
<reference evidence="4 5" key="1">
    <citation type="journal article" date="2018" name="PLoS ONE">
        <title>The draft genome of Kipferlia bialata reveals reductive genome evolution in fornicate parasites.</title>
        <authorList>
            <person name="Tanifuji G."/>
            <person name="Takabayashi S."/>
            <person name="Kume K."/>
            <person name="Takagi M."/>
            <person name="Nakayama T."/>
            <person name="Kamikawa R."/>
            <person name="Inagaki Y."/>
            <person name="Hashimoto T."/>
        </authorList>
    </citation>
    <scope>NUCLEOTIDE SEQUENCE [LARGE SCALE GENOMIC DNA]</scope>
    <source>
        <strain evidence="4">NY0173</strain>
    </source>
</reference>
<dbReference type="PANTHER" id="PTHR24113:SF12">
    <property type="entry name" value="RAN GTPASE-ACTIVATING PROTEIN 1"/>
    <property type="match status" value="1"/>
</dbReference>
<dbReference type="GO" id="GO:0006913">
    <property type="term" value="P:nucleocytoplasmic transport"/>
    <property type="evidence" value="ECO:0007669"/>
    <property type="project" value="TreeGrafter"/>
</dbReference>
<dbReference type="GO" id="GO:0005634">
    <property type="term" value="C:nucleus"/>
    <property type="evidence" value="ECO:0007669"/>
    <property type="project" value="TreeGrafter"/>
</dbReference>
<dbReference type="Pfam" id="PF13516">
    <property type="entry name" value="LRR_6"/>
    <property type="match status" value="2"/>
</dbReference>
<feature type="non-terminal residue" evidence="4">
    <location>
        <position position="1"/>
    </location>
</feature>
<dbReference type="Gene3D" id="3.80.10.10">
    <property type="entry name" value="Ribonuclease Inhibitor"/>
    <property type="match status" value="2"/>
</dbReference>
<evidence type="ECO:0000313" key="4">
    <source>
        <dbReference type="EMBL" id="GIQ88844.1"/>
    </source>
</evidence>
<accession>A0A9K3GM40</accession>
<dbReference type="GO" id="GO:0005096">
    <property type="term" value="F:GTPase activator activity"/>
    <property type="evidence" value="ECO:0007669"/>
    <property type="project" value="UniProtKB-KW"/>
</dbReference>